<evidence type="ECO:0000313" key="3">
    <source>
        <dbReference type="Proteomes" id="UP001519460"/>
    </source>
</evidence>
<keyword evidence="3" id="KW-1185">Reference proteome</keyword>
<evidence type="ECO:0000313" key="2">
    <source>
        <dbReference type="EMBL" id="KAK7490527.1"/>
    </source>
</evidence>
<sequence length="111" mass="12292">MHTTSSVVVFSCRTGPLKLHLASIPPPPPQTNGPAPPVSSTQHGCFHSLCRPQWPDLGGRGQYELRRRPSLRTKPLIDYTQDTRLTVQNTGHREAGLRSRVWVQDDKVGTG</sequence>
<organism evidence="2 3">
    <name type="scientific">Batillaria attramentaria</name>
    <dbReference type="NCBI Taxonomy" id="370345"/>
    <lineage>
        <taxon>Eukaryota</taxon>
        <taxon>Metazoa</taxon>
        <taxon>Spiralia</taxon>
        <taxon>Lophotrochozoa</taxon>
        <taxon>Mollusca</taxon>
        <taxon>Gastropoda</taxon>
        <taxon>Caenogastropoda</taxon>
        <taxon>Sorbeoconcha</taxon>
        <taxon>Cerithioidea</taxon>
        <taxon>Batillariidae</taxon>
        <taxon>Batillaria</taxon>
    </lineage>
</organism>
<gene>
    <name evidence="2" type="ORF">BaRGS_00018313</name>
</gene>
<feature type="compositionally biased region" description="Pro residues" evidence="1">
    <location>
        <begin position="24"/>
        <end position="37"/>
    </location>
</feature>
<comment type="caution">
    <text evidence="2">The sequence shown here is derived from an EMBL/GenBank/DDBJ whole genome shotgun (WGS) entry which is preliminary data.</text>
</comment>
<feature type="region of interest" description="Disordered" evidence="1">
    <location>
        <begin position="20"/>
        <end position="44"/>
    </location>
</feature>
<reference evidence="2 3" key="1">
    <citation type="journal article" date="2023" name="Sci. Data">
        <title>Genome assembly of the Korean intertidal mud-creeper Batillaria attramentaria.</title>
        <authorList>
            <person name="Patra A.K."/>
            <person name="Ho P.T."/>
            <person name="Jun S."/>
            <person name="Lee S.J."/>
            <person name="Kim Y."/>
            <person name="Won Y.J."/>
        </authorList>
    </citation>
    <scope>NUCLEOTIDE SEQUENCE [LARGE SCALE GENOMIC DNA]</scope>
    <source>
        <strain evidence="2">Wonlab-2016</strain>
    </source>
</reference>
<evidence type="ECO:0000256" key="1">
    <source>
        <dbReference type="SAM" id="MobiDB-lite"/>
    </source>
</evidence>
<dbReference type="Proteomes" id="UP001519460">
    <property type="component" value="Unassembled WGS sequence"/>
</dbReference>
<name>A0ABD0KUR4_9CAEN</name>
<accession>A0ABD0KUR4</accession>
<dbReference type="EMBL" id="JACVVK020000126">
    <property type="protein sequence ID" value="KAK7490527.1"/>
    <property type="molecule type" value="Genomic_DNA"/>
</dbReference>
<dbReference type="AlphaFoldDB" id="A0ABD0KUR4"/>
<protein>
    <submittedName>
        <fullName evidence="2">Uncharacterized protein</fullName>
    </submittedName>
</protein>
<proteinExistence type="predicted"/>